<evidence type="ECO:0000256" key="1">
    <source>
        <dbReference type="ARBA" id="ARBA00004651"/>
    </source>
</evidence>
<feature type="transmembrane region" description="Helical" evidence="6">
    <location>
        <begin position="300"/>
        <end position="320"/>
    </location>
</feature>
<keyword evidence="3 6" id="KW-0812">Transmembrane</keyword>
<sequence>MSVVARQGIKYSIIGYLGTLLGIFSTFFIFTNDMAFYGKLRLILPAAEMLLPIVVFGLSFSNVKFFHQANQDGKHHNLLSLSLVGIILNFIIFVAAFFLVCEIFPSLKDSKSWEMKSIILPLILVLALSAVLNKYISNYKRIVIPNIFENIVPKIANIGAFCLFFYFMFSQRVAYSFFLGMFILTFFGYLIYANKLEKIKPDFSLDYIKQDQFWKLIISYSFFGFLGNIGNFLATRIDNIMIAEYIGYEANGIYSTVLSIVTIINIPQMGLFNISAPIINKTIAEGDYKELDRFYKKTSLTLFFLGLVLFSCILVGFPYLTDLIKNGALLKEAEPVVWILGSAFIFDLATGFNSHIISLSKYYRFNIIVMLILAALTIGLNLVFIKYTNLNLIGVAIATAISLTIFNLIKIIFNYQKFKVFPLSMEMLYALVLSFIAITVAIITPNFSNSLLNLFLKPSIVLVILMIGNHFLKIYPLDKYLNKDFFRSLTKFK</sequence>
<dbReference type="GO" id="GO:0005886">
    <property type="term" value="C:plasma membrane"/>
    <property type="evidence" value="ECO:0007669"/>
    <property type="project" value="UniProtKB-SubCell"/>
</dbReference>
<keyword evidence="2" id="KW-1003">Cell membrane</keyword>
<evidence type="ECO:0000313" key="7">
    <source>
        <dbReference type="EMBL" id="SKB74526.1"/>
    </source>
</evidence>
<name>A0A1T5DSM3_9FLAO</name>
<evidence type="ECO:0000256" key="3">
    <source>
        <dbReference type="ARBA" id="ARBA00022692"/>
    </source>
</evidence>
<proteinExistence type="predicted"/>
<dbReference type="InterPro" id="IPR002797">
    <property type="entry name" value="Polysacc_synth"/>
</dbReference>
<dbReference type="Pfam" id="PF01943">
    <property type="entry name" value="Polysacc_synt"/>
    <property type="match status" value="1"/>
</dbReference>
<feature type="transmembrane region" description="Helical" evidence="6">
    <location>
        <begin position="173"/>
        <end position="192"/>
    </location>
</feature>
<evidence type="ECO:0000313" key="8">
    <source>
        <dbReference type="Proteomes" id="UP000191112"/>
    </source>
</evidence>
<feature type="transmembrane region" description="Helical" evidence="6">
    <location>
        <begin position="12"/>
        <end position="30"/>
    </location>
</feature>
<feature type="transmembrane region" description="Helical" evidence="6">
    <location>
        <begin position="454"/>
        <end position="472"/>
    </location>
</feature>
<dbReference type="InterPro" id="IPR050833">
    <property type="entry name" value="Poly_Biosynth_Transport"/>
</dbReference>
<evidence type="ECO:0000256" key="4">
    <source>
        <dbReference type="ARBA" id="ARBA00022989"/>
    </source>
</evidence>
<feature type="transmembrane region" description="Helical" evidence="6">
    <location>
        <begin position="427"/>
        <end position="448"/>
    </location>
</feature>
<dbReference type="PANTHER" id="PTHR30250:SF11">
    <property type="entry name" value="O-ANTIGEN TRANSPORTER-RELATED"/>
    <property type="match status" value="1"/>
</dbReference>
<dbReference type="PANTHER" id="PTHR30250">
    <property type="entry name" value="PST FAMILY PREDICTED COLANIC ACID TRANSPORTER"/>
    <property type="match status" value="1"/>
</dbReference>
<feature type="transmembrane region" description="Helical" evidence="6">
    <location>
        <begin position="118"/>
        <end position="136"/>
    </location>
</feature>
<organism evidence="7 8">
    <name type="scientific">Soonwooa buanensis</name>
    <dbReference type="NCBI Taxonomy" id="619805"/>
    <lineage>
        <taxon>Bacteria</taxon>
        <taxon>Pseudomonadati</taxon>
        <taxon>Bacteroidota</taxon>
        <taxon>Flavobacteriia</taxon>
        <taxon>Flavobacteriales</taxon>
        <taxon>Weeksellaceae</taxon>
        <taxon>Chryseobacterium group</taxon>
        <taxon>Soonwooa</taxon>
    </lineage>
</organism>
<comment type="subcellular location">
    <subcellularLocation>
        <location evidence="1">Cell membrane</location>
        <topology evidence="1">Multi-pass membrane protein</topology>
    </subcellularLocation>
</comment>
<feature type="transmembrane region" description="Helical" evidence="6">
    <location>
        <begin position="78"/>
        <end position="98"/>
    </location>
</feature>
<feature type="transmembrane region" description="Helical" evidence="6">
    <location>
        <begin position="42"/>
        <end position="66"/>
    </location>
</feature>
<feature type="transmembrane region" description="Helical" evidence="6">
    <location>
        <begin position="391"/>
        <end position="415"/>
    </location>
</feature>
<dbReference type="AlphaFoldDB" id="A0A1T5DSM3"/>
<feature type="transmembrane region" description="Helical" evidence="6">
    <location>
        <begin position="253"/>
        <end position="279"/>
    </location>
</feature>
<accession>A0A1T5DSM3</accession>
<keyword evidence="5 6" id="KW-0472">Membrane</keyword>
<dbReference type="Proteomes" id="UP000191112">
    <property type="component" value="Unassembled WGS sequence"/>
</dbReference>
<dbReference type="EMBL" id="FUYZ01000002">
    <property type="protein sequence ID" value="SKB74526.1"/>
    <property type="molecule type" value="Genomic_DNA"/>
</dbReference>
<dbReference type="OrthoDB" id="88014at2"/>
<evidence type="ECO:0000256" key="5">
    <source>
        <dbReference type="ARBA" id="ARBA00023136"/>
    </source>
</evidence>
<keyword evidence="8" id="KW-1185">Reference proteome</keyword>
<protein>
    <submittedName>
        <fullName evidence="7">Membrane protein involved in the export of O-antigen and teichoic acid</fullName>
    </submittedName>
</protein>
<evidence type="ECO:0000256" key="2">
    <source>
        <dbReference type="ARBA" id="ARBA00022475"/>
    </source>
</evidence>
<dbReference type="STRING" id="619805.SAMN05660477_00961"/>
<reference evidence="7 8" key="1">
    <citation type="submission" date="2017-02" db="EMBL/GenBank/DDBJ databases">
        <authorList>
            <person name="Peterson S.W."/>
        </authorList>
    </citation>
    <scope>NUCLEOTIDE SEQUENCE [LARGE SCALE GENOMIC DNA]</scope>
    <source>
        <strain evidence="7 8">DSM 22323</strain>
    </source>
</reference>
<evidence type="ECO:0000256" key="6">
    <source>
        <dbReference type="SAM" id="Phobius"/>
    </source>
</evidence>
<dbReference type="RefSeq" id="WP_079666232.1">
    <property type="nucleotide sequence ID" value="NZ_FUYZ01000002.1"/>
</dbReference>
<keyword evidence="4 6" id="KW-1133">Transmembrane helix</keyword>
<feature type="transmembrane region" description="Helical" evidence="6">
    <location>
        <begin position="148"/>
        <end position="167"/>
    </location>
</feature>
<gene>
    <name evidence="7" type="ORF">SAMN05660477_00961</name>
</gene>
<feature type="transmembrane region" description="Helical" evidence="6">
    <location>
        <begin position="365"/>
        <end position="385"/>
    </location>
</feature>
<feature type="transmembrane region" description="Helical" evidence="6">
    <location>
        <begin position="335"/>
        <end position="353"/>
    </location>
</feature>
<feature type="transmembrane region" description="Helical" evidence="6">
    <location>
        <begin position="213"/>
        <end position="233"/>
    </location>
</feature>